<feature type="compositionally biased region" description="Basic and acidic residues" evidence="1">
    <location>
        <begin position="46"/>
        <end position="58"/>
    </location>
</feature>
<gene>
    <name evidence="2" type="ORF">ElyMa_004863000</name>
</gene>
<organism evidence="2 3">
    <name type="scientific">Elysia marginata</name>
    <dbReference type="NCBI Taxonomy" id="1093978"/>
    <lineage>
        <taxon>Eukaryota</taxon>
        <taxon>Metazoa</taxon>
        <taxon>Spiralia</taxon>
        <taxon>Lophotrochozoa</taxon>
        <taxon>Mollusca</taxon>
        <taxon>Gastropoda</taxon>
        <taxon>Heterobranchia</taxon>
        <taxon>Euthyneura</taxon>
        <taxon>Panpulmonata</taxon>
        <taxon>Sacoglossa</taxon>
        <taxon>Placobranchoidea</taxon>
        <taxon>Plakobranchidae</taxon>
        <taxon>Elysia</taxon>
    </lineage>
</organism>
<evidence type="ECO:0000313" key="2">
    <source>
        <dbReference type="EMBL" id="GFS12595.1"/>
    </source>
</evidence>
<feature type="region of interest" description="Disordered" evidence="1">
    <location>
        <begin position="1"/>
        <end position="22"/>
    </location>
</feature>
<accession>A0AAV4IRP2</accession>
<proteinExistence type="predicted"/>
<evidence type="ECO:0000256" key="1">
    <source>
        <dbReference type="SAM" id="MobiDB-lite"/>
    </source>
</evidence>
<dbReference type="EMBL" id="BMAT01009725">
    <property type="protein sequence ID" value="GFS12595.1"/>
    <property type="molecule type" value="Genomic_DNA"/>
</dbReference>
<dbReference type="AlphaFoldDB" id="A0AAV4IRP2"/>
<reference evidence="2 3" key="1">
    <citation type="journal article" date="2021" name="Elife">
        <title>Chloroplast acquisition without the gene transfer in kleptoplastic sea slugs, Plakobranchus ocellatus.</title>
        <authorList>
            <person name="Maeda T."/>
            <person name="Takahashi S."/>
            <person name="Yoshida T."/>
            <person name="Shimamura S."/>
            <person name="Takaki Y."/>
            <person name="Nagai Y."/>
            <person name="Toyoda A."/>
            <person name="Suzuki Y."/>
            <person name="Arimoto A."/>
            <person name="Ishii H."/>
            <person name="Satoh N."/>
            <person name="Nishiyama T."/>
            <person name="Hasebe M."/>
            <person name="Maruyama T."/>
            <person name="Minagawa J."/>
            <person name="Obokata J."/>
            <person name="Shigenobu S."/>
        </authorList>
    </citation>
    <scope>NUCLEOTIDE SEQUENCE [LARGE SCALE GENOMIC DNA]</scope>
</reference>
<name>A0AAV4IRP2_9GAST</name>
<dbReference type="Proteomes" id="UP000762676">
    <property type="component" value="Unassembled WGS sequence"/>
</dbReference>
<comment type="caution">
    <text evidence="2">The sequence shown here is derived from an EMBL/GenBank/DDBJ whole genome shotgun (WGS) entry which is preliminary data.</text>
</comment>
<sequence length="126" mass="14817">MKKKDVTKKKRKKEKGTKNIAQAVKEVNPKVIEKVVFNRKKRKRIEKPEQRRNKEVLRRQRKKRKKKDDKELDGEGDGEERGIAKVKGKEKDARNFLKGQGRSVVRDPNQIPLYQTKGLDPKASDW</sequence>
<feature type="region of interest" description="Disordered" evidence="1">
    <location>
        <begin position="38"/>
        <end position="126"/>
    </location>
</feature>
<evidence type="ECO:0000313" key="3">
    <source>
        <dbReference type="Proteomes" id="UP000762676"/>
    </source>
</evidence>
<feature type="compositionally biased region" description="Basic residues" evidence="1">
    <location>
        <begin position="1"/>
        <end position="15"/>
    </location>
</feature>
<keyword evidence="3" id="KW-1185">Reference proteome</keyword>
<protein>
    <submittedName>
        <fullName evidence="2">Uncharacterized protein</fullName>
    </submittedName>
</protein>
<feature type="compositionally biased region" description="Basic and acidic residues" evidence="1">
    <location>
        <begin position="79"/>
        <end position="95"/>
    </location>
</feature>